<evidence type="ECO:0000256" key="8">
    <source>
        <dbReference type="ARBA" id="ARBA00023295"/>
    </source>
</evidence>
<evidence type="ECO:0000256" key="9">
    <source>
        <dbReference type="ARBA" id="ARBA00023326"/>
    </source>
</evidence>
<feature type="domain" description="GH10" evidence="10">
    <location>
        <begin position="1"/>
        <end position="324"/>
    </location>
</feature>
<accession>A0A202E3M1</accession>
<evidence type="ECO:0000256" key="5">
    <source>
        <dbReference type="ARBA" id="ARBA00022729"/>
    </source>
</evidence>
<dbReference type="GO" id="GO:0031176">
    <property type="term" value="F:endo-1,4-beta-xylanase activity"/>
    <property type="evidence" value="ECO:0007669"/>
    <property type="project" value="UniProtKB-EC"/>
</dbReference>
<dbReference type="GO" id="GO:0045493">
    <property type="term" value="P:xylan catabolic process"/>
    <property type="evidence" value="ECO:0007669"/>
    <property type="project" value="UniProtKB-KW"/>
</dbReference>
<proteinExistence type="inferred from homology"/>
<sequence>MSSDKTLRELADENGVTIGAGVPARSFRQYPDDPTLAQTLKREFNAVTTANALKMGPLRPEPKVYDFDDADAIVNFGVENDMTVRGHTLLWHKQTPEWFLAWDYTDDQLEAFVRDHIHTVAGRYHDKVDVWDVVNEAVADDGSMRETMWYEAMGEEYLDKAFEWANDVAPDADLYYNDYEIASDNDKADAVYDLLERLLERGVPIDGVGIQMHSLPSYQHTREDPEAVGANIRRFKDLGLDVQVTEMDVAYGPDEEFDDRLEHQAQYYRDVLEACLDNGCNTLVTWGVHDAGTWLQNRYDVTADPLLFDENFNPKPAYYAIQDLLENRS</sequence>
<comment type="caution">
    <text evidence="11">The sequence shown here is derived from an EMBL/GenBank/DDBJ whole genome shotgun (WGS) entry which is preliminary data.</text>
</comment>
<name>A0A202E3M1_9EURY</name>
<dbReference type="EMBL" id="MWPH01000006">
    <property type="protein sequence ID" value="OVE82817.1"/>
    <property type="molecule type" value="Genomic_DNA"/>
</dbReference>
<dbReference type="Gene3D" id="3.20.20.80">
    <property type="entry name" value="Glycosidases"/>
    <property type="match status" value="1"/>
</dbReference>
<evidence type="ECO:0000313" key="12">
    <source>
        <dbReference type="Proteomes" id="UP000196084"/>
    </source>
</evidence>
<dbReference type="PRINTS" id="PR00134">
    <property type="entry name" value="GLHYDRLASE10"/>
</dbReference>
<dbReference type="PANTHER" id="PTHR31490:SF88">
    <property type="entry name" value="BETA-XYLANASE"/>
    <property type="match status" value="1"/>
</dbReference>
<keyword evidence="6 11" id="KW-0378">Hydrolase</keyword>
<evidence type="ECO:0000259" key="10">
    <source>
        <dbReference type="PROSITE" id="PS51760"/>
    </source>
</evidence>
<evidence type="ECO:0000313" key="11">
    <source>
        <dbReference type="EMBL" id="OVE82817.1"/>
    </source>
</evidence>
<dbReference type="SMART" id="SM00633">
    <property type="entry name" value="Glyco_10"/>
    <property type="match status" value="1"/>
</dbReference>
<keyword evidence="8 11" id="KW-0326">Glycosidase</keyword>
<keyword evidence="7" id="KW-0119">Carbohydrate metabolism</keyword>
<evidence type="ECO:0000256" key="4">
    <source>
        <dbReference type="ARBA" id="ARBA00022651"/>
    </source>
</evidence>
<evidence type="ECO:0000256" key="3">
    <source>
        <dbReference type="ARBA" id="ARBA00012590"/>
    </source>
</evidence>
<dbReference type="Proteomes" id="UP000196084">
    <property type="component" value="Unassembled WGS sequence"/>
</dbReference>
<dbReference type="RefSeq" id="WP_054862142.1">
    <property type="nucleotide sequence ID" value="NZ_MWPH01000006.1"/>
</dbReference>
<keyword evidence="9" id="KW-0624">Polysaccharide degradation</keyword>
<evidence type="ECO:0000256" key="6">
    <source>
        <dbReference type="ARBA" id="ARBA00022801"/>
    </source>
</evidence>
<gene>
    <name evidence="11" type="ORF">B2G88_18665</name>
</gene>
<keyword evidence="5" id="KW-0732">Signal</keyword>
<dbReference type="SUPFAM" id="SSF51445">
    <property type="entry name" value="(Trans)glycosidases"/>
    <property type="match status" value="1"/>
</dbReference>
<evidence type="ECO:0000256" key="2">
    <source>
        <dbReference type="ARBA" id="ARBA00007495"/>
    </source>
</evidence>
<protein>
    <recommendedName>
        <fullName evidence="3">endo-1,4-beta-xylanase</fullName>
        <ecNumber evidence="3">3.2.1.8</ecNumber>
    </recommendedName>
</protein>
<dbReference type="InterPro" id="IPR044846">
    <property type="entry name" value="GH10"/>
</dbReference>
<dbReference type="PROSITE" id="PS51760">
    <property type="entry name" value="GH10_2"/>
    <property type="match status" value="1"/>
</dbReference>
<dbReference type="Pfam" id="PF00331">
    <property type="entry name" value="Glyco_hydro_10"/>
    <property type="match status" value="1"/>
</dbReference>
<keyword evidence="4 11" id="KW-0858">Xylan degradation</keyword>
<dbReference type="InterPro" id="IPR001000">
    <property type="entry name" value="GH10_dom"/>
</dbReference>
<dbReference type="InterPro" id="IPR017853">
    <property type="entry name" value="GH"/>
</dbReference>
<evidence type="ECO:0000256" key="1">
    <source>
        <dbReference type="ARBA" id="ARBA00000681"/>
    </source>
</evidence>
<dbReference type="PANTHER" id="PTHR31490">
    <property type="entry name" value="GLYCOSYL HYDROLASE"/>
    <property type="match status" value="1"/>
</dbReference>
<dbReference type="EC" id="3.2.1.8" evidence="3"/>
<comment type="catalytic activity">
    <reaction evidence="1">
        <text>Endohydrolysis of (1-&gt;4)-beta-D-xylosidic linkages in xylans.</text>
        <dbReference type="EC" id="3.2.1.8"/>
    </reaction>
</comment>
<evidence type="ECO:0000256" key="7">
    <source>
        <dbReference type="ARBA" id="ARBA00023277"/>
    </source>
</evidence>
<organism evidence="11 12">
    <name type="scientific">Natronolimnobius baerhuensis</name>
    <dbReference type="NCBI Taxonomy" id="253108"/>
    <lineage>
        <taxon>Archaea</taxon>
        <taxon>Methanobacteriati</taxon>
        <taxon>Methanobacteriota</taxon>
        <taxon>Stenosarchaea group</taxon>
        <taxon>Halobacteria</taxon>
        <taxon>Halobacteriales</taxon>
        <taxon>Natrialbaceae</taxon>
        <taxon>Natronolimnobius</taxon>
    </lineage>
</organism>
<reference evidence="11 12" key="1">
    <citation type="submission" date="2017-02" db="EMBL/GenBank/DDBJ databases">
        <title>Natronthermophilus aegyptiacus gen. nov.,sp. nov., an aerobic, extremely halophilic alkalithermophilic archaeon isolated from the athalassohaline Wadi An Natrun, Egypt.</title>
        <authorList>
            <person name="Zhao B."/>
        </authorList>
    </citation>
    <scope>NUCLEOTIDE SEQUENCE [LARGE SCALE GENOMIC DNA]</scope>
    <source>
        <strain evidence="11 12">CGMCC 1.3597</strain>
    </source>
</reference>
<dbReference type="AlphaFoldDB" id="A0A202E3M1"/>
<comment type="similarity">
    <text evidence="2">Belongs to the glycosyl hydrolase 10 (cellulase F) family.</text>
</comment>
<keyword evidence="12" id="KW-1185">Reference proteome</keyword>
<dbReference type="OrthoDB" id="345967at2157"/>